<proteinExistence type="predicted"/>
<reference evidence="2 3" key="1">
    <citation type="journal article" date="2023" name="Life. Sci Alliance">
        <title>Evolutionary insights into 3D genome organization and epigenetic landscape of Vigna mungo.</title>
        <authorList>
            <person name="Junaid A."/>
            <person name="Singh B."/>
            <person name="Bhatia S."/>
        </authorList>
    </citation>
    <scope>NUCLEOTIDE SEQUENCE [LARGE SCALE GENOMIC DNA]</scope>
    <source>
        <strain evidence="2">Urdbean</strain>
    </source>
</reference>
<accession>A0AAQ3MQS6</accession>
<dbReference type="Proteomes" id="UP001374535">
    <property type="component" value="Chromosome 10"/>
</dbReference>
<keyword evidence="3" id="KW-1185">Reference proteome</keyword>
<feature type="region of interest" description="Disordered" evidence="1">
    <location>
        <begin position="58"/>
        <end position="92"/>
    </location>
</feature>
<dbReference type="EMBL" id="CP144691">
    <property type="protein sequence ID" value="WVY95361.1"/>
    <property type="molecule type" value="Genomic_DNA"/>
</dbReference>
<evidence type="ECO:0000313" key="3">
    <source>
        <dbReference type="Proteomes" id="UP001374535"/>
    </source>
</evidence>
<gene>
    <name evidence="2" type="ORF">V8G54_034449</name>
</gene>
<dbReference type="AlphaFoldDB" id="A0AAQ3MQS6"/>
<evidence type="ECO:0000313" key="2">
    <source>
        <dbReference type="EMBL" id="WVY95361.1"/>
    </source>
</evidence>
<evidence type="ECO:0000256" key="1">
    <source>
        <dbReference type="SAM" id="MobiDB-lite"/>
    </source>
</evidence>
<sequence length="163" mass="18501">MPSSPLKAKQREFVKKKTPTGNRHKKSKIQGFDTHARNVATYSTRNLKANLTRLQVERNVLSPKAGNQSRSPARKNEQIKKGTKRGAAAIIEKEKEMENDTCVWGVRDRMESDVPASVLVAIVVSREGTKPQKKNGEKREQKRRVGLIRLRVYSDSDSFVFHC</sequence>
<organism evidence="2 3">
    <name type="scientific">Vigna mungo</name>
    <name type="common">Black gram</name>
    <name type="synonym">Phaseolus mungo</name>
    <dbReference type="NCBI Taxonomy" id="3915"/>
    <lineage>
        <taxon>Eukaryota</taxon>
        <taxon>Viridiplantae</taxon>
        <taxon>Streptophyta</taxon>
        <taxon>Embryophyta</taxon>
        <taxon>Tracheophyta</taxon>
        <taxon>Spermatophyta</taxon>
        <taxon>Magnoliopsida</taxon>
        <taxon>eudicotyledons</taxon>
        <taxon>Gunneridae</taxon>
        <taxon>Pentapetalae</taxon>
        <taxon>rosids</taxon>
        <taxon>fabids</taxon>
        <taxon>Fabales</taxon>
        <taxon>Fabaceae</taxon>
        <taxon>Papilionoideae</taxon>
        <taxon>50 kb inversion clade</taxon>
        <taxon>NPAAA clade</taxon>
        <taxon>indigoferoid/millettioid clade</taxon>
        <taxon>Phaseoleae</taxon>
        <taxon>Vigna</taxon>
    </lineage>
</organism>
<name>A0AAQ3MQS6_VIGMU</name>
<protein>
    <submittedName>
        <fullName evidence="2">Uncharacterized protein</fullName>
    </submittedName>
</protein>
<feature type="region of interest" description="Disordered" evidence="1">
    <location>
        <begin position="1"/>
        <end position="28"/>
    </location>
</feature>
<feature type="compositionally biased region" description="Basic residues" evidence="1">
    <location>
        <begin position="16"/>
        <end position="28"/>
    </location>
</feature>